<evidence type="ECO:0000256" key="1">
    <source>
        <dbReference type="SAM" id="Phobius"/>
    </source>
</evidence>
<dbReference type="EMBL" id="AGFM01000015">
    <property type="protein sequence ID" value="EHJ61792.1"/>
    <property type="molecule type" value="Genomic_DNA"/>
</dbReference>
<comment type="caution">
    <text evidence="2">The sequence shown here is derived from an EMBL/GenBank/DDBJ whole genome shotgun (WGS) entry which is preliminary data.</text>
</comment>
<keyword evidence="1" id="KW-0812">Transmembrane</keyword>
<evidence type="ECO:0000313" key="3">
    <source>
        <dbReference type="Proteomes" id="UP000004030"/>
    </source>
</evidence>
<gene>
    <name evidence="2" type="ORF">NSU_1248</name>
</gene>
<name>G6EA77_9SPHN</name>
<evidence type="ECO:0000313" key="2">
    <source>
        <dbReference type="EMBL" id="EHJ61792.1"/>
    </source>
</evidence>
<keyword evidence="3" id="KW-1185">Reference proteome</keyword>
<accession>G6EA77</accession>
<dbReference type="eggNOG" id="COG5652">
    <property type="taxonomic scope" value="Bacteria"/>
</dbReference>
<feature type="transmembrane region" description="Helical" evidence="1">
    <location>
        <begin position="7"/>
        <end position="24"/>
    </location>
</feature>
<proteinExistence type="predicted"/>
<organism evidence="2 3">
    <name type="scientific">Novosphingobium pentaromativorans US6-1</name>
    <dbReference type="NCBI Taxonomy" id="1088721"/>
    <lineage>
        <taxon>Bacteria</taxon>
        <taxon>Pseudomonadati</taxon>
        <taxon>Pseudomonadota</taxon>
        <taxon>Alphaproteobacteria</taxon>
        <taxon>Sphingomonadales</taxon>
        <taxon>Sphingomonadaceae</taxon>
        <taxon>Novosphingobium</taxon>
    </lineage>
</organism>
<dbReference type="AlphaFoldDB" id="G6EA77"/>
<sequence length="114" mass="12368">MQKYLKTAFWTAMAFAFVMAIVPGSNDLPGIVPDKVQHMAAFASLAILGTLAYPRIPRLLLALGLVVVGGLIEVVQMIPALHRDAEWGDLFADTFAVALILVCMQFVLKALPSR</sequence>
<protein>
    <recommendedName>
        <fullName evidence="4">VanZ-like domain-containing protein</fullName>
    </recommendedName>
</protein>
<dbReference type="Proteomes" id="UP000004030">
    <property type="component" value="Unassembled WGS sequence"/>
</dbReference>
<feature type="transmembrane region" description="Helical" evidence="1">
    <location>
        <begin position="90"/>
        <end position="108"/>
    </location>
</feature>
<feature type="transmembrane region" description="Helical" evidence="1">
    <location>
        <begin position="60"/>
        <end position="78"/>
    </location>
</feature>
<feature type="transmembrane region" description="Helical" evidence="1">
    <location>
        <begin position="36"/>
        <end position="53"/>
    </location>
</feature>
<dbReference type="PATRIC" id="fig|1088721.3.peg.1232"/>
<dbReference type="RefSeq" id="WP_007012163.1">
    <property type="nucleotide sequence ID" value="NZ_AGFM01000015.1"/>
</dbReference>
<evidence type="ECO:0008006" key="4">
    <source>
        <dbReference type="Google" id="ProtNLM"/>
    </source>
</evidence>
<dbReference type="KEGG" id="npn:JI59_13870"/>
<keyword evidence="1" id="KW-1133">Transmembrane helix</keyword>
<reference evidence="2 3" key="1">
    <citation type="journal article" date="2012" name="J. Bacteriol.">
        <title>Genome sequence of benzo(a)pyrene-degrading bacterium Novosphingobium pentaromativorans US6-1.</title>
        <authorList>
            <person name="Luo Y.R."/>
            <person name="Kang S.G."/>
            <person name="Kim S.J."/>
            <person name="Kim M.R."/>
            <person name="Li N."/>
            <person name="Lee J.H."/>
            <person name="Kwon K.K."/>
        </authorList>
    </citation>
    <scope>NUCLEOTIDE SEQUENCE [LARGE SCALE GENOMIC DNA]</scope>
    <source>
        <strain evidence="2 3">US6-1</strain>
    </source>
</reference>
<keyword evidence="1" id="KW-0472">Membrane</keyword>
<dbReference type="STRING" id="1088721.JI59_13870"/>